<dbReference type="Gene3D" id="1.20.1250.20">
    <property type="entry name" value="MFS general substrate transporter like domains"/>
    <property type="match status" value="1"/>
</dbReference>
<accession>A0A7G3UNZ4</accession>
<keyword evidence="5 9" id="KW-1133">Transmembrane helix</keyword>
<evidence type="ECO:0000259" key="10">
    <source>
        <dbReference type="PROSITE" id="PS50850"/>
    </source>
</evidence>
<feature type="transmembrane region" description="Helical" evidence="9">
    <location>
        <begin position="127"/>
        <end position="147"/>
    </location>
</feature>
<dbReference type="PROSITE" id="PS50850">
    <property type="entry name" value="MFS"/>
    <property type="match status" value="1"/>
</dbReference>
<feature type="transmembrane region" description="Helical" evidence="9">
    <location>
        <begin position="287"/>
        <end position="309"/>
    </location>
</feature>
<gene>
    <name evidence="11" type="ORF">STSU_032525</name>
</gene>
<dbReference type="Proteomes" id="UP000005940">
    <property type="component" value="Chromosome"/>
</dbReference>
<dbReference type="InterPro" id="IPR020846">
    <property type="entry name" value="MFS_dom"/>
</dbReference>
<evidence type="ECO:0000256" key="7">
    <source>
        <dbReference type="ARBA" id="ARBA00023251"/>
    </source>
</evidence>
<dbReference type="PANTHER" id="PTHR42718">
    <property type="entry name" value="MAJOR FACILITATOR SUPERFAMILY MULTIDRUG TRANSPORTER MFSC"/>
    <property type="match status" value="1"/>
</dbReference>
<dbReference type="GO" id="GO:0022857">
    <property type="term" value="F:transmembrane transporter activity"/>
    <property type="evidence" value="ECO:0007669"/>
    <property type="project" value="InterPro"/>
</dbReference>
<feature type="transmembrane region" description="Helical" evidence="9">
    <location>
        <begin position="65"/>
        <end position="85"/>
    </location>
</feature>
<feature type="transmembrane region" description="Helical" evidence="9">
    <location>
        <begin position="30"/>
        <end position="53"/>
    </location>
</feature>
<keyword evidence="6 9" id="KW-0472">Membrane</keyword>
<evidence type="ECO:0000256" key="6">
    <source>
        <dbReference type="ARBA" id="ARBA00023136"/>
    </source>
</evidence>
<feature type="transmembrane region" description="Helical" evidence="9">
    <location>
        <begin position="184"/>
        <end position="205"/>
    </location>
</feature>
<feature type="transmembrane region" description="Helical" evidence="9">
    <location>
        <begin position="467"/>
        <end position="486"/>
    </location>
</feature>
<evidence type="ECO:0000256" key="5">
    <source>
        <dbReference type="ARBA" id="ARBA00022989"/>
    </source>
</evidence>
<dbReference type="InterPro" id="IPR011701">
    <property type="entry name" value="MFS"/>
</dbReference>
<dbReference type="InterPro" id="IPR036259">
    <property type="entry name" value="MFS_trans_sf"/>
</dbReference>
<feature type="transmembrane region" description="Helical" evidence="9">
    <location>
        <begin position="159"/>
        <end position="178"/>
    </location>
</feature>
<feature type="transmembrane region" description="Helical" evidence="9">
    <location>
        <begin position="375"/>
        <end position="402"/>
    </location>
</feature>
<dbReference type="AlphaFoldDB" id="A0A7G3UNZ4"/>
<organism evidence="11 12">
    <name type="scientific">Streptomyces tsukubensis (strain DSM 42081 / NBRC 108919 / NRRL 18488 / 9993)</name>
    <dbReference type="NCBI Taxonomy" id="1114943"/>
    <lineage>
        <taxon>Bacteria</taxon>
        <taxon>Bacillati</taxon>
        <taxon>Actinomycetota</taxon>
        <taxon>Actinomycetes</taxon>
        <taxon>Kitasatosporales</taxon>
        <taxon>Streptomycetaceae</taxon>
        <taxon>Streptomyces</taxon>
    </lineage>
</organism>
<feature type="transmembrane region" description="Helical" evidence="9">
    <location>
        <begin position="249"/>
        <end position="266"/>
    </location>
</feature>
<feature type="transmembrane region" description="Helical" evidence="9">
    <location>
        <begin position="97"/>
        <end position="115"/>
    </location>
</feature>
<evidence type="ECO:0000313" key="11">
    <source>
        <dbReference type="EMBL" id="QKM71139.1"/>
    </source>
</evidence>
<proteinExistence type="predicted"/>
<evidence type="ECO:0000256" key="1">
    <source>
        <dbReference type="ARBA" id="ARBA00004651"/>
    </source>
</evidence>
<dbReference type="SUPFAM" id="SSF103473">
    <property type="entry name" value="MFS general substrate transporter"/>
    <property type="match status" value="1"/>
</dbReference>
<feature type="transmembrane region" description="Helical" evidence="9">
    <location>
        <begin position="351"/>
        <end position="369"/>
    </location>
</feature>
<dbReference type="CDD" id="cd17321">
    <property type="entry name" value="MFS_MMR_MDR_like"/>
    <property type="match status" value="1"/>
</dbReference>
<evidence type="ECO:0000256" key="8">
    <source>
        <dbReference type="SAM" id="MobiDB-lite"/>
    </source>
</evidence>
<dbReference type="GO" id="GO:0005886">
    <property type="term" value="C:plasma membrane"/>
    <property type="evidence" value="ECO:0007669"/>
    <property type="project" value="UniProtKB-SubCell"/>
</dbReference>
<name>A0A7G3UNZ4_STRT9</name>
<keyword evidence="3" id="KW-1003">Cell membrane</keyword>
<feature type="transmembrane region" description="Helical" evidence="9">
    <location>
        <begin position="423"/>
        <end position="440"/>
    </location>
</feature>
<evidence type="ECO:0000313" key="12">
    <source>
        <dbReference type="Proteomes" id="UP000005940"/>
    </source>
</evidence>
<keyword evidence="2" id="KW-0813">Transport</keyword>
<keyword evidence="12" id="KW-1185">Reference proteome</keyword>
<keyword evidence="4 9" id="KW-0812">Transmembrane</keyword>
<evidence type="ECO:0000256" key="9">
    <source>
        <dbReference type="SAM" id="Phobius"/>
    </source>
</evidence>
<feature type="region of interest" description="Disordered" evidence="8">
    <location>
        <begin position="494"/>
        <end position="522"/>
    </location>
</feature>
<dbReference type="Pfam" id="PF07690">
    <property type="entry name" value="MFS_1"/>
    <property type="match status" value="1"/>
</dbReference>
<evidence type="ECO:0000256" key="2">
    <source>
        <dbReference type="ARBA" id="ARBA00022448"/>
    </source>
</evidence>
<feature type="transmembrane region" description="Helical" evidence="9">
    <location>
        <begin position="217"/>
        <end position="237"/>
    </location>
</feature>
<dbReference type="Gene3D" id="1.20.1720.10">
    <property type="entry name" value="Multidrug resistance protein D"/>
    <property type="match status" value="1"/>
</dbReference>
<dbReference type="NCBIfam" id="TIGR00711">
    <property type="entry name" value="efflux_EmrB"/>
    <property type="match status" value="1"/>
</dbReference>
<reference evidence="11 12" key="1">
    <citation type="journal article" date="2012" name="J. Bacteriol.">
        <title>Draft genome of Streptomyces tsukubaensis NRRL 18488, the producer of the clinically important immunosuppressant tacrolimus (FK506).</title>
        <authorList>
            <person name="Barreiro C."/>
            <person name="Prieto C."/>
            <person name="Sola-Landa A."/>
            <person name="Solera E."/>
            <person name="Martinez-Castro M."/>
            <person name="Perez-Redondo R."/>
            <person name="Garcia-Estrada C."/>
            <person name="Aparicio J.F."/>
            <person name="Fernandez-Martinez L.T."/>
            <person name="Santos-Aberturas J."/>
            <person name="Salehi-Najafabadi Z."/>
            <person name="Rodriguez-Garcia A."/>
            <person name="Tauch A."/>
            <person name="Martin J.F."/>
        </authorList>
    </citation>
    <scope>NUCLEOTIDE SEQUENCE [LARGE SCALE GENOMIC DNA]</scope>
    <source>
        <strain evidence="12">DSM 42081 / NBRC 108919 / NRRL 18488 / 9993</strain>
    </source>
</reference>
<dbReference type="GO" id="GO:0046677">
    <property type="term" value="P:response to antibiotic"/>
    <property type="evidence" value="ECO:0007669"/>
    <property type="project" value="UniProtKB-KW"/>
</dbReference>
<evidence type="ECO:0000256" key="3">
    <source>
        <dbReference type="ARBA" id="ARBA00022475"/>
    </source>
</evidence>
<dbReference type="PANTHER" id="PTHR42718:SF46">
    <property type="entry name" value="BLR6921 PROTEIN"/>
    <property type="match status" value="1"/>
</dbReference>
<feature type="transmembrane region" description="Helical" evidence="9">
    <location>
        <begin position="321"/>
        <end position="339"/>
    </location>
</feature>
<comment type="subcellular location">
    <subcellularLocation>
        <location evidence="1">Cell membrane</location>
        <topology evidence="1">Multi-pass membrane protein</topology>
    </subcellularLocation>
</comment>
<evidence type="ECO:0000256" key="4">
    <source>
        <dbReference type="ARBA" id="ARBA00022692"/>
    </source>
</evidence>
<sequence>MRRIALLEAVVTSSSPPSQPASSTSRNPSIALLLIVTCQLMVILDATIVNVALPEMQRALDFSEAGLSWVLNAYALAFGGLLLLGGRAGDILGRRRVFLAGVLVFTVASLIGGLANSDELLLVSRAAQGVGAAFAAPGTLALIATTFEEGPARTRAVGVYGAVSGSGAAIGLVLGGVLTDWLSWRWVMFVNVPFGLLLLLLVPVYIKETDRIRGSRFDITGALTSTVGMTLLVYGFIRAAEDGWSDGLALGSFAVAVVLLVWFLIWESRANQPILPLSLFADRDRSIMFAGMLLLSGTMTGMFFFLTQFVQKVLDFSPLKAGFAFVPVALALMIAAGVVTKQLAQVGAKTFMLVGVVLVGAGMAWLAQIDAGSSYLGGLLGPMLLFGVGVGFFTVPLTVVAVSGVPPHESGAASSTLNAMQQVGGSLGLAVLVTVFTNAARDAAADPPAGLDPAGIANYSLAEGSSLAFWVGLGFSVAALLAVTLVRAGSAAPPAPVAAPASDPESGAAESGAKGQGAVETH</sequence>
<dbReference type="PRINTS" id="PR01036">
    <property type="entry name" value="TCRTETB"/>
</dbReference>
<keyword evidence="7" id="KW-0046">Antibiotic resistance</keyword>
<protein>
    <submittedName>
        <fullName evidence="11">MFS transporter</fullName>
    </submittedName>
</protein>
<dbReference type="EMBL" id="CP029159">
    <property type="protein sequence ID" value="QKM71139.1"/>
    <property type="molecule type" value="Genomic_DNA"/>
</dbReference>
<dbReference type="InterPro" id="IPR004638">
    <property type="entry name" value="EmrB-like"/>
</dbReference>
<feature type="domain" description="Major facilitator superfamily (MFS) profile" evidence="10">
    <location>
        <begin position="31"/>
        <end position="491"/>
    </location>
</feature>